<reference evidence="4" key="2">
    <citation type="submission" date="2021-09" db="EMBL/GenBank/DDBJ databases">
        <authorList>
            <person name="Jia N."/>
            <person name="Wang J."/>
            <person name="Shi W."/>
            <person name="Du L."/>
            <person name="Sun Y."/>
            <person name="Zhan W."/>
            <person name="Jiang J."/>
            <person name="Wang Q."/>
            <person name="Zhang B."/>
            <person name="Ji P."/>
            <person name="Sakyi L.B."/>
            <person name="Cui X."/>
            <person name="Yuan T."/>
            <person name="Jiang B."/>
            <person name="Yang W."/>
            <person name="Lam T.T.-Y."/>
            <person name="Chang Q."/>
            <person name="Ding S."/>
            <person name="Wang X."/>
            <person name="Zhu J."/>
            <person name="Ruan X."/>
            <person name="Zhao L."/>
            <person name="Wei J."/>
            <person name="Que T."/>
            <person name="Du C."/>
            <person name="Cheng J."/>
            <person name="Dai P."/>
            <person name="Han X."/>
            <person name="Huang E."/>
            <person name="Gao Y."/>
            <person name="Liu J."/>
            <person name="Shao H."/>
            <person name="Ye R."/>
            <person name="Li L."/>
            <person name="Wei W."/>
            <person name="Wang X."/>
            <person name="Wang C."/>
            <person name="Huo Q."/>
            <person name="Li W."/>
            <person name="Guo W."/>
            <person name="Chen H."/>
            <person name="Chen S."/>
            <person name="Zhou L."/>
            <person name="Zhou L."/>
            <person name="Ni X."/>
            <person name="Tian J."/>
            <person name="Zhou Y."/>
            <person name="Sheng Y."/>
            <person name="Liu T."/>
            <person name="Pan Y."/>
            <person name="Xia L."/>
            <person name="Li J."/>
            <person name="Zhao F."/>
            <person name="Cao W."/>
        </authorList>
    </citation>
    <scope>NUCLEOTIDE SEQUENCE</scope>
    <source>
        <strain evidence="4">Rsan-2018</strain>
        <tissue evidence="4">Larvae</tissue>
    </source>
</reference>
<dbReference type="PANTHER" id="PTHR11783">
    <property type="entry name" value="SULFOTRANSFERASE SULT"/>
    <property type="match status" value="1"/>
</dbReference>
<keyword evidence="5" id="KW-1185">Reference proteome</keyword>
<accession>A0A9D4SXU2</accession>
<evidence type="ECO:0000313" key="5">
    <source>
        <dbReference type="Proteomes" id="UP000821837"/>
    </source>
</evidence>
<reference evidence="4" key="1">
    <citation type="journal article" date="2020" name="Cell">
        <title>Large-Scale Comparative Analyses of Tick Genomes Elucidate Their Genetic Diversity and Vector Capacities.</title>
        <authorList>
            <consortium name="Tick Genome and Microbiome Consortium (TIGMIC)"/>
            <person name="Jia N."/>
            <person name="Wang J."/>
            <person name="Shi W."/>
            <person name="Du L."/>
            <person name="Sun Y."/>
            <person name="Zhan W."/>
            <person name="Jiang J.F."/>
            <person name="Wang Q."/>
            <person name="Zhang B."/>
            <person name="Ji P."/>
            <person name="Bell-Sakyi L."/>
            <person name="Cui X.M."/>
            <person name="Yuan T.T."/>
            <person name="Jiang B.G."/>
            <person name="Yang W.F."/>
            <person name="Lam T.T."/>
            <person name="Chang Q.C."/>
            <person name="Ding S.J."/>
            <person name="Wang X.J."/>
            <person name="Zhu J.G."/>
            <person name="Ruan X.D."/>
            <person name="Zhao L."/>
            <person name="Wei J.T."/>
            <person name="Ye R.Z."/>
            <person name="Que T.C."/>
            <person name="Du C.H."/>
            <person name="Zhou Y.H."/>
            <person name="Cheng J.X."/>
            <person name="Dai P.F."/>
            <person name="Guo W.B."/>
            <person name="Han X.H."/>
            <person name="Huang E.J."/>
            <person name="Li L.F."/>
            <person name="Wei W."/>
            <person name="Gao Y.C."/>
            <person name="Liu J.Z."/>
            <person name="Shao H.Z."/>
            <person name="Wang X."/>
            <person name="Wang C.C."/>
            <person name="Yang T.C."/>
            <person name="Huo Q.B."/>
            <person name="Li W."/>
            <person name="Chen H.Y."/>
            <person name="Chen S.E."/>
            <person name="Zhou L.G."/>
            <person name="Ni X.B."/>
            <person name="Tian J.H."/>
            <person name="Sheng Y."/>
            <person name="Liu T."/>
            <person name="Pan Y.S."/>
            <person name="Xia L.Y."/>
            <person name="Li J."/>
            <person name="Zhao F."/>
            <person name="Cao W.C."/>
        </authorList>
    </citation>
    <scope>NUCLEOTIDE SEQUENCE</scope>
    <source>
        <strain evidence="4">Rsan-2018</strain>
    </source>
</reference>
<evidence type="ECO:0000256" key="2">
    <source>
        <dbReference type="ARBA" id="ARBA00022679"/>
    </source>
</evidence>
<feature type="domain" description="Sulfotransferase" evidence="3">
    <location>
        <begin position="38"/>
        <end position="294"/>
    </location>
</feature>
<sequence>MNRRKKPSCQIIDGVPRCISLNPDFLREGLNFVAKKGDLVQITFPKSGTHWVMYITQLILRNGQEMTTYKEFLKEWRFMEYTDINDFKSSLPLRTFATHLMFEKRNMTEEGKYVYMARNPWDVCVSFYHMMTNLSAFEFREGRFEDFVDTFVSGNFGYGDYFEHVAAGYALREEPNVFFLTYEELKMNTREVALRLAYFLGEQYGRTLEEDEALLQKVLERSQPEYMRNVVVVDLKDRGKTVGNEVLSRRKVTCVEGHGGDENKYALVRTGKTGSWKDYFTPDLLRKMENRILEAEKKSSFIDLWKDIRAETVKAMQDAK</sequence>
<dbReference type="SUPFAM" id="SSF52540">
    <property type="entry name" value="P-loop containing nucleoside triphosphate hydrolases"/>
    <property type="match status" value="1"/>
</dbReference>
<comment type="similarity">
    <text evidence="1">Belongs to the sulfotransferase 1 family.</text>
</comment>
<dbReference type="InterPro" id="IPR027417">
    <property type="entry name" value="P-loop_NTPase"/>
</dbReference>
<protein>
    <recommendedName>
        <fullName evidence="3">Sulfotransferase domain-containing protein</fullName>
    </recommendedName>
</protein>
<dbReference type="VEuPathDB" id="VectorBase:RSAN_032597"/>
<evidence type="ECO:0000313" key="4">
    <source>
        <dbReference type="EMBL" id="KAH7956014.1"/>
    </source>
</evidence>
<dbReference type="InterPro" id="IPR000863">
    <property type="entry name" value="Sulfotransferase_dom"/>
</dbReference>
<evidence type="ECO:0000259" key="3">
    <source>
        <dbReference type="Pfam" id="PF00685"/>
    </source>
</evidence>
<gene>
    <name evidence="4" type="ORF">HPB52_005678</name>
</gene>
<dbReference type="Pfam" id="PF00685">
    <property type="entry name" value="Sulfotransfer_1"/>
    <property type="match status" value="1"/>
</dbReference>
<comment type="caution">
    <text evidence="4">The sequence shown here is derived from an EMBL/GenBank/DDBJ whole genome shotgun (WGS) entry which is preliminary data.</text>
</comment>
<keyword evidence="2" id="KW-0808">Transferase</keyword>
<dbReference type="AlphaFoldDB" id="A0A9D4SXU2"/>
<organism evidence="4 5">
    <name type="scientific">Rhipicephalus sanguineus</name>
    <name type="common">Brown dog tick</name>
    <name type="synonym">Ixodes sanguineus</name>
    <dbReference type="NCBI Taxonomy" id="34632"/>
    <lineage>
        <taxon>Eukaryota</taxon>
        <taxon>Metazoa</taxon>
        <taxon>Ecdysozoa</taxon>
        <taxon>Arthropoda</taxon>
        <taxon>Chelicerata</taxon>
        <taxon>Arachnida</taxon>
        <taxon>Acari</taxon>
        <taxon>Parasitiformes</taxon>
        <taxon>Ixodida</taxon>
        <taxon>Ixodoidea</taxon>
        <taxon>Ixodidae</taxon>
        <taxon>Rhipicephalinae</taxon>
        <taxon>Rhipicephalus</taxon>
        <taxon>Rhipicephalus</taxon>
    </lineage>
</organism>
<name>A0A9D4SXU2_RHISA</name>
<dbReference type="Gene3D" id="3.40.50.300">
    <property type="entry name" value="P-loop containing nucleotide triphosphate hydrolases"/>
    <property type="match status" value="1"/>
</dbReference>
<dbReference type="Proteomes" id="UP000821837">
    <property type="component" value="Unassembled WGS sequence"/>
</dbReference>
<evidence type="ECO:0000256" key="1">
    <source>
        <dbReference type="ARBA" id="ARBA00005771"/>
    </source>
</evidence>
<dbReference type="OrthoDB" id="205623at2759"/>
<proteinExistence type="inferred from homology"/>
<dbReference type="GO" id="GO:0008146">
    <property type="term" value="F:sulfotransferase activity"/>
    <property type="evidence" value="ECO:0007669"/>
    <property type="project" value="InterPro"/>
</dbReference>
<dbReference type="EMBL" id="JABSTV010001250">
    <property type="protein sequence ID" value="KAH7956014.1"/>
    <property type="molecule type" value="Genomic_DNA"/>
</dbReference>